<feature type="chain" id="PRO_5016413695" evidence="1">
    <location>
        <begin position="21"/>
        <end position="308"/>
    </location>
</feature>
<evidence type="ECO:0000256" key="1">
    <source>
        <dbReference type="SAM" id="SignalP"/>
    </source>
</evidence>
<proteinExistence type="predicted"/>
<dbReference type="Proteomes" id="UP000245802">
    <property type="component" value="Chromosome"/>
</dbReference>
<keyword evidence="3" id="KW-1185">Reference proteome</keyword>
<dbReference type="EMBL" id="CP025958">
    <property type="protein sequence ID" value="AWM39220.1"/>
    <property type="molecule type" value="Genomic_DNA"/>
</dbReference>
<evidence type="ECO:0000313" key="3">
    <source>
        <dbReference type="Proteomes" id="UP000245802"/>
    </source>
</evidence>
<protein>
    <submittedName>
        <fullName evidence="2">Uncharacterized protein</fullName>
    </submittedName>
</protein>
<accession>A0A2Z3HD76</accession>
<dbReference type="RefSeq" id="WP_010045963.1">
    <property type="nucleotide sequence ID" value="NZ_CP025958.1"/>
</dbReference>
<dbReference type="KEGG" id="gog:C1280_21020"/>
<organism evidence="2 3">
    <name type="scientific">Gemmata obscuriglobus</name>
    <dbReference type="NCBI Taxonomy" id="114"/>
    <lineage>
        <taxon>Bacteria</taxon>
        <taxon>Pseudomonadati</taxon>
        <taxon>Planctomycetota</taxon>
        <taxon>Planctomycetia</taxon>
        <taxon>Gemmatales</taxon>
        <taxon>Gemmataceae</taxon>
        <taxon>Gemmata</taxon>
    </lineage>
</organism>
<name>A0A2Z3HD76_9BACT</name>
<reference evidence="2 3" key="1">
    <citation type="submission" date="2018-01" db="EMBL/GenBank/DDBJ databases">
        <title>G. obscuriglobus.</title>
        <authorList>
            <person name="Franke J."/>
            <person name="Blomberg W."/>
            <person name="Selmecki A."/>
        </authorList>
    </citation>
    <scope>NUCLEOTIDE SEQUENCE [LARGE SCALE GENOMIC DNA]</scope>
    <source>
        <strain evidence="2 3">DSM 5831</strain>
    </source>
</reference>
<evidence type="ECO:0000313" key="2">
    <source>
        <dbReference type="EMBL" id="AWM39220.1"/>
    </source>
</evidence>
<dbReference type="AlphaFoldDB" id="A0A2Z3HD76"/>
<gene>
    <name evidence="2" type="ORF">C1280_21020</name>
</gene>
<keyword evidence="1" id="KW-0732">Signal</keyword>
<dbReference type="OrthoDB" id="278692at2"/>
<feature type="signal peptide" evidence="1">
    <location>
        <begin position="1"/>
        <end position="20"/>
    </location>
</feature>
<sequence>MRKFLLTTAALVLGVGSTDALMIAIRPAPQRAITAEAVVVGKVTAIEKDTVEAVLPFPGAKEKVTYRVAVVKIESTLAGAANLTHIKIGTQPPQPAPVPAPPGGPGVRPIRPIRPGFQAPELKEGQEMLFFLTKHPSADFYIIPNMSLPVDIKTDAGKKELEAVKKVTEVLADPMKALKSDKAETRLLAATTMVTKYRSYPDFGGEVEQAAIAADESKLILKALVEADWSNKVRPAPGADVFANPINAFYQLGLSEQDGWAQPAFPRPQPGQPPVDFNALTKEAFVKWLDGPGKDYRIKKLVPKATNK</sequence>